<dbReference type="EMBL" id="JAVRBK010000005">
    <property type="protein sequence ID" value="KAK5643738.1"/>
    <property type="molecule type" value="Genomic_DNA"/>
</dbReference>
<evidence type="ECO:0000313" key="2">
    <source>
        <dbReference type="EMBL" id="KAK5643738.1"/>
    </source>
</evidence>
<proteinExistence type="predicted"/>
<sequence>MKKSKSSRIVIVSSWIAHFVKININNFNSYSNWFISKLRLFDYATSKLYNILFANELARRLKGSGITINSIHPGWVRTEIARDFLTIFQKFSKYARDAEEGAQTSIYVALSKDIDHVTGEYFDNCRLSTMPTAAQDVVLAKKIWEVSTDCVQLSKEECTPIEHILQCPTLQ</sequence>
<protein>
    <submittedName>
        <fullName evidence="2">Uncharacterized protein</fullName>
    </submittedName>
</protein>
<evidence type="ECO:0000256" key="1">
    <source>
        <dbReference type="ARBA" id="ARBA00023002"/>
    </source>
</evidence>
<dbReference type="AlphaFoldDB" id="A0AAN7VBF3"/>
<dbReference type="PANTHER" id="PTHR43157">
    <property type="entry name" value="PHOSPHATIDYLINOSITOL-GLYCAN BIOSYNTHESIS CLASS F PROTEIN-RELATED"/>
    <property type="match status" value="1"/>
</dbReference>
<keyword evidence="1" id="KW-0560">Oxidoreductase</keyword>
<dbReference type="SUPFAM" id="SSF51735">
    <property type="entry name" value="NAD(P)-binding Rossmann-fold domains"/>
    <property type="match status" value="1"/>
</dbReference>
<reference evidence="2 3" key="1">
    <citation type="journal article" date="2024" name="Insects">
        <title>An Improved Chromosome-Level Genome Assembly of the Firefly Pyrocoelia pectoralis.</title>
        <authorList>
            <person name="Fu X."/>
            <person name="Meyer-Rochow V.B."/>
            <person name="Ballantyne L."/>
            <person name="Zhu X."/>
        </authorList>
    </citation>
    <scope>NUCLEOTIDE SEQUENCE [LARGE SCALE GENOMIC DNA]</scope>
    <source>
        <strain evidence="2">XCY_ONT2</strain>
    </source>
</reference>
<gene>
    <name evidence="2" type="ORF">RI129_007583</name>
</gene>
<dbReference type="Proteomes" id="UP001329430">
    <property type="component" value="Chromosome 5"/>
</dbReference>
<dbReference type="InterPro" id="IPR036291">
    <property type="entry name" value="NAD(P)-bd_dom_sf"/>
</dbReference>
<dbReference type="Gene3D" id="3.40.50.720">
    <property type="entry name" value="NAD(P)-binding Rossmann-like Domain"/>
    <property type="match status" value="1"/>
</dbReference>
<accession>A0AAN7VBF3</accession>
<dbReference type="InterPro" id="IPR002347">
    <property type="entry name" value="SDR_fam"/>
</dbReference>
<dbReference type="PRINTS" id="PR00081">
    <property type="entry name" value="GDHRDH"/>
</dbReference>
<dbReference type="GO" id="GO:0016491">
    <property type="term" value="F:oxidoreductase activity"/>
    <property type="evidence" value="ECO:0007669"/>
    <property type="project" value="UniProtKB-KW"/>
</dbReference>
<organism evidence="2 3">
    <name type="scientific">Pyrocoelia pectoralis</name>
    <dbReference type="NCBI Taxonomy" id="417401"/>
    <lineage>
        <taxon>Eukaryota</taxon>
        <taxon>Metazoa</taxon>
        <taxon>Ecdysozoa</taxon>
        <taxon>Arthropoda</taxon>
        <taxon>Hexapoda</taxon>
        <taxon>Insecta</taxon>
        <taxon>Pterygota</taxon>
        <taxon>Neoptera</taxon>
        <taxon>Endopterygota</taxon>
        <taxon>Coleoptera</taxon>
        <taxon>Polyphaga</taxon>
        <taxon>Elateriformia</taxon>
        <taxon>Elateroidea</taxon>
        <taxon>Lampyridae</taxon>
        <taxon>Lampyrinae</taxon>
        <taxon>Pyrocoelia</taxon>
    </lineage>
</organism>
<evidence type="ECO:0000313" key="3">
    <source>
        <dbReference type="Proteomes" id="UP001329430"/>
    </source>
</evidence>
<keyword evidence="3" id="KW-1185">Reference proteome</keyword>
<comment type="caution">
    <text evidence="2">The sequence shown here is derived from an EMBL/GenBank/DDBJ whole genome shotgun (WGS) entry which is preliminary data.</text>
</comment>
<dbReference type="PANTHER" id="PTHR43157:SF31">
    <property type="entry name" value="PHOSPHATIDYLINOSITOL-GLYCAN BIOSYNTHESIS CLASS F PROTEIN"/>
    <property type="match status" value="1"/>
</dbReference>
<name>A0AAN7VBF3_9COLE</name>